<dbReference type="PANTHER" id="PTHR11358:SF26">
    <property type="entry name" value="GUANIDINO ACID HYDROLASE, MITOCHONDRIAL"/>
    <property type="match status" value="1"/>
</dbReference>
<evidence type="ECO:0000256" key="2">
    <source>
        <dbReference type="ARBA" id="ARBA00022723"/>
    </source>
</evidence>
<dbReference type="EMBL" id="LN614827">
    <property type="protein sequence ID" value="CEG56101.1"/>
    <property type="molecule type" value="Genomic_DNA"/>
</dbReference>
<dbReference type="HOGENOM" id="CLU_2409610_0_0_6"/>
<dbReference type="GO" id="GO:0033389">
    <property type="term" value="P:putrescine biosynthetic process from arginine, via agmatine"/>
    <property type="evidence" value="ECO:0007669"/>
    <property type="project" value="TreeGrafter"/>
</dbReference>
<sequence>MVQKIVTQFSGLKYLYFSVDLDGLNPSCAPGVESPYPGGPDINQVIYLIHKLKEHFVYVGMDISELIPKLDPNHVTALSAARILKEFYGSSI</sequence>
<dbReference type="GO" id="GO:0046872">
    <property type="term" value="F:metal ion binding"/>
    <property type="evidence" value="ECO:0007669"/>
    <property type="project" value="UniProtKB-KW"/>
</dbReference>
<reference evidence="6" key="1">
    <citation type="submission" date="2014-09" db="EMBL/GenBank/DDBJ databases">
        <authorList>
            <person name="Gomez-Valero L."/>
        </authorList>
    </citation>
    <scope>NUCLEOTIDE SEQUENCE [LARGE SCALE GENOMIC DNA]</scope>
    <source>
        <strain evidence="6">ATCC700992</strain>
    </source>
</reference>
<dbReference type="SUPFAM" id="SSF52768">
    <property type="entry name" value="Arginase/deacetylase"/>
    <property type="match status" value="1"/>
</dbReference>
<dbReference type="GO" id="GO:0008783">
    <property type="term" value="F:agmatinase activity"/>
    <property type="evidence" value="ECO:0007669"/>
    <property type="project" value="TreeGrafter"/>
</dbReference>
<organism evidence="5 6">
    <name type="scientific">Legionella fallonii LLAP-10</name>
    <dbReference type="NCBI Taxonomy" id="1212491"/>
    <lineage>
        <taxon>Bacteria</taxon>
        <taxon>Pseudomonadati</taxon>
        <taxon>Pseudomonadota</taxon>
        <taxon>Gammaproteobacteria</taxon>
        <taxon>Legionellales</taxon>
        <taxon>Legionellaceae</taxon>
        <taxon>Legionella</taxon>
    </lineage>
</organism>
<dbReference type="PROSITE" id="PS51409">
    <property type="entry name" value="ARGINASE_2"/>
    <property type="match status" value="1"/>
</dbReference>
<keyword evidence="6" id="KW-1185">Reference proteome</keyword>
<dbReference type="InterPro" id="IPR020855">
    <property type="entry name" value="Ureohydrolase_Mn_BS"/>
</dbReference>
<evidence type="ECO:0000313" key="5">
    <source>
        <dbReference type="EMBL" id="CEG56101.1"/>
    </source>
</evidence>
<dbReference type="InterPro" id="IPR006035">
    <property type="entry name" value="Ureohydrolase"/>
</dbReference>
<dbReference type="AlphaFoldDB" id="A0A098G289"/>
<evidence type="ECO:0000256" key="3">
    <source>
        <dbReference type="ARBA" id="ARBA00022801"/>
    </source>
</evidence>
<dbReference type="Pfam" id="PF00491">
    <property type="entry name" value="Arginase"/>
    <property type="match status" value="1"/>
</dbReference>
<keyword evidence="2" id="KW-0479">Metal-binding</keyword>
<dbReference type="Proteomes" id="UP000032430">
    <property type="component" value="Chromosome I"/>
</dbReference>
<dbReference type="PROSITE" id="PS01053">
    <property type="entry name" value="ARGINASE_1"/>
    <property type="match status" value="1"/>
</dbReference>
<protein>
    <submittedName>
        <fullName evidence="5">Agmatinase</fullName>
    </submittedName>
</protein>
<dbReference type="InterPro" id="IPR023696">
    <property type="entry name" value="Ureohydrolase_dom_sf"/>
</dbReference>
<evidence type="ECO:0000256" key="4">
    <source>
        <dbReference type="RuleBase" id="RU003684"/>
    </source>
</evidence>
<dbReference type="OrthoDB" id="9789727at2"/>
<comment type="similarity">
    <text evidence="1">Belongs to the arginase family. Agmatinase subfamily.</text>
</comment>
<gene>
    <name evidence="5" type="ORF">LFA_0649</name>
</gene>
<dbReference type="PANTHER" id="PTHR11358">
    <property type="entry name" value="ARGINASE/AGMATINASE"/>
    <property type="match status" value="1"/>
</dbReference>
<name>A0A098G289_9GAMM</name>
<evidence type="ECO:0000313" key="6">
    <source>
        <dbReference type="Proteomes" id="UP000032430"/>
    </source>
</evidence>
<accession>A0A098G289</accession>
<keyword evidence="3 4" id="KW-0378">Hydrolase</keyword>
<dbReference type="STRING" id="1212491.LFA_0649"/>
<dbReference type="KEGG" id="lfa:LFA_0649"/>
<proteinExistence type="inferred from homology"/>
<evidence type="ECO:0000256" key="1">
    <source>
        <dbReference type="ARBA" id="ARBA00009227"/>
    </source>
</evidence>
<dbReference type="Gene3D" id="3.40.800.10">
    <property type="entry name" value="Ureohydrolase domain"/>
    <property type="match status" value="1"/>
</dbReference>